<reference evidence="1 2" key="1">
    <citation type="submission" date="2022-10" db="EMBL/GenBank/DDBJ databases">
        <title>The complete genomes of actinobacterial strains from the NBC collection.</title>
        <authorList>
            <person name="Joergensen T.S."/>
            <person name="Alvarez Arevalo M."/>
            <person name="Sterndorff E.B."/>
            <person name="Faurdal D."/>
            <person name="Vuksanovic O."/>
            <person name="Mourched A.-S."/>
            <person name="Charusanti P."/>
            <person name="Shaw S."/>
            <person name="Blin K."/>
            <person name="Weber T."/>
        </authorList>
    </citation>
    <scope>NUCLEOTIDE SEQUENCE [LARGE SCALE GENOMIC DNA]</scope>
    <source>
        <strain evidence="1 2">NBC 01753</strain>
    </source>
</reference>
<evidence type="ECO:0000313" key="1">
    <source>
        <dbReference type="EMBL" id="WSD09483.1"/>
    </source>
</evidence>
<evidence type="ECO:0000313" key="2">
    <source>
        <dbReference type="Proteomes" id="UP001335325"/>
    </source>
</evidence>
<sequence length="183" mass="20755">MARQIIQKELAGACVLRLHAAEQDLAAALHDELPLRNDDVTVLAVTVSLRVEEHVVDAARQRQRARHELELDEMDRRQARARMEFLRNELLADPSSARLYSLLHLSPRLGGPPPGSDPDELVRQIHQWHPESRWVLVAQTLQTFLDRLTDDNAQDLLKILRSAVEALGYRQLAADLAAAEERE</sequence>
<accession>A0ABZ1GVN8</accession>
<dbReference type="EMBL" id="CP109134">
    <property type="protein sequence ID" value="WSD09483.1"/>
    <property type="molecule type" value="Genomic_DNA"/>
</dbReference>
<proteinExistence type="predicted"/>
<name>A0ABZ1GVN8_9ACTN</name>
<protein>
    <submittedName>
        <fullName evidence="1">Uncharacterized protein</fullName>
    </submittedName>
</protein>
<keyword evidence="2" id="KW-1185">Reference proteome</keyword>
<dbReference type="RefSeq" id="WP_326755240.1">
    <property type="nucleotide sequence ID" value="NZ_CP109134.1"/>
</dbReference>
<dbReference type="Proteomes" id="UP001335325">
    <property type="component" value="Chromosome"/>
</dbReference>
<dbReference type="GeneID" id="91546800"/>
<organism evidence="1 2">
    <name type="scientific">Streptomyces hirsutus</name>
    <dbReference type="NCBI Taxonomy" id="35620"/>
    <lineage>
        <taxon>Bacteria</taxon>
        <taxon>Bacillati</taxon>
        <taxon>Actinomycetota</taxon>
        <taxon>Actinomycetes</taxon>
        <taxon>Kitasatosporales</taxon>
        <taxon>Streptomycetaceae</taxon>
        <taxon>Streptomyces</taxon>
    </lineage>
</organism>
<gene>
    <name evidence="1" type="ORF">OIE73_29520</name>
</gene>